<protein>
    <submittedName>
        <fullName evidence="4">Glycosyltransferase family 2 protein</fullName>
    </submittedName>
</protein>
<dbReference type="Proteomes" id="UP001596472">
    <property type="component" value="Unassembled WGS sequence"/>
</dbReference>
<evidence type="ECO:0000313" key="4">
    <source>
        <dbReference type="EMBL" id="MFC7338087.1"/>
    </source>
</evidence>
<sequence length="364" mass="40742">METTKIDPMQVMMAVPFKVSIIVPVFNCAASLAASLNSLFVQSLGEIEVIAVNDASKDDSATILDEIAKNEPRLKVIHLPDNVGVHEARAAGLRASTAPWIGFLDADDFAKEEMFATLHAFGEENAVDVVICGVEKVNADRVRLGTKVRFQKDGTLCDDLFGRFCRIEFGTGALWNKLYRRELLMPHGTRSFKWRQDATEDTLINLGCFLKARRVGLVSESLYEYVQHPSSATQRAGNARSYTRIIRAYAVAIDIYGEQGREVVDRITELYARQLNYECYQVEDYKELDAFQDQLNEAIRFLADRHSMGIAGLMNRSASGSMSRSTAHQEPRESFVSACRAWLILSAKLPMLFAEALLRKVKAI</sequence>
<comment type="caution">
    <text evidence="4">The sequence shown here is derived from an EMBL/GenBank/DDBJ whole genome shotgun (WGS) entry which is preliminary data.</text>
</comment>
<keyword evidence="5" id="KW-1185">Reference proteome</keyword>
<dbReference type="Gene3D" id="3.90.550.10">
    <property type="entry name" value="Spore Coat Polysaccharide Biosynthesis Protein SpsA, Chain A"/>
    <property type="match status" value="1"/>
</dbReference>
<dbReference type="CDD" id="cd00761">
    <property type="entry name" value="Glyco_tranf_GTA_type"/>
    <property type="match status" value="1"/>
</dbReference>
<dbReference type="Pfam" id="PF00535">
    <property type="entry name" value="Glycos_transf_2"/>
    <property type="match status" value="1"/>
</dbReference>
<dbReference type="InterPro" id="IPR029044">
    <property type="entry name" value="Nucleotide-diphossugar_trans"/>
</dbReference>
<dbReference type="InterPro" id="IPR001173">
    <property type="entry name" value="Glyco_trans_2-like"/>
</dbReference>
<gene>
    <name evidence="4" type="ORF">ACFQY0_12915</name>
</gene>
<evidence type="ECO:0000256" key="2">
    <source>
        <dbReference type="ARBA" id="ARBA00022679"/>
    </source>
</evidence>
<feature type="domain" description="Glycosyltransferase 2-like" evidence="3">
    <location>
        <begin position="20"/>
        <end position="182"/>
    </location>
</feature>
<evidence type="ECO:0000313" key="5">
    <source>
        <dbReference type="Proteomes" id="UP001596472"/>
    </source>
</evidence>
<proteinExistence type="predicted"/>
<dbReference type="PANTHER" id="PTHR22916:SF51">
    <property type="entry name" value="GLYCOSYLTRANSFERASE EPSH-RELATED"/>
    <property type="match status" value="1"/>
</dbReference>
<keyword evidence="2" id="KW-0808">Transferase</keyword>
<evidence type="ECO:0000256" key="1">
    <source>
        <dbReference type="ARBA" id="ARBA00022676"/>
    </source>
</evidence>
<reference evidence="5" key="1">
    <citation type="journal article" date="2019" name="Int. J. Syst. Evol. Microbiol.">
        <title>The Global Catalogue of Microorganisms (GCM) 10K type strain sequencing project: providing services to taxonomists for standard genome sequencing and annotation.</title>
        <authorList>
            <consortium name="The Broad Institute Genomics Platform"/>
            <consortium name="The Broad Institute Genome Sequencing Center for Infectious Disease"/>
            <person name="Wu L."/>
            <person name="Ma J."/>
        </authorList>
    </citation>
    <scope>NUCLEOTIDE SEQUENCE [LARGE SCALE GENOMIC DNA]</scope>
    <source>
        <strain evidence="5">CGMCC 4.1467</strain>
    </source>
</reference>
<evidence type="ECO:0000259" key="3">
    <source>
        <dbReference type="Pfam" id="PF00535"/>
    </source>
</evidence>
<keyword evidence="1" id="KW-0328">Glycosyltransferase</keyword>
<dbReference type="RefSeq" id="WP_379713017.1">
    <property type="nucleotide sequence ID" value="NZ_JBHTBS010000006.1"/>
</dbReference>
<name>A0ABW2LAV4_9BACT</name>
<dbReference type="PANTHER" id="PTHR22916">
    <property type="entry name" value="GLYCOSYLTRANSFERASE"/>
    <property type="match status" value="1"/>
</dbReference>
<dbReference type="EMBL" id="JBHTBS010000006">
    <property type="protein sequence ID" value="MFC7338087.1"/>
    <property type="molecule type" value="Genomic_DNA"/>
</dbReference>
<organism evidence="4 5">
    <name type="scientific">Haloferula chungangensis</name>
    <dbReference type="NCBI Taxonomy" id="1048331"/>
    <lineage>
        <taxon>Bacteria</taxon>
        <taxon>Pseudomonadati</taxon>
        <taxon>Verrucomicrobiota</taxon>
        <taxon>Verrucomicrobiia</taxon>
        <taxon>Verrucomicrobiales</taxon>
        <taxon>Verrucomicrobiaceae</taxon>
        <taxon>Haloferula</taxon>
    </lineage>
</organism>
<dbReference type="SUPFAM" id="SSF53448">
    <property type="entry name" value="Nucleotide-diphospho-sugar transferases"/>
    <property type="match status" value="1"/>
</dbReference>
<accession>A0ABW2LAV4</accession>